<keyword evidence="3" id="KW-0378">Hydrolase</keyword>
<evidence type="ECO:0000256" key="3">
    <source>
        <dbReference type="ARBA" id="ARBA00022801"/>
    </source>
</evidence>
<dbReference type="PANTHER" id="PTHR12112">
    <property type="entry name" value="BNIP - RELATED"/>
    <property type="match status" value="1"/>
</dbReference>
<evidence type="ECO:0000259" key="5">
    <source>
        <dbReference type="SMART" id="SM01131"/>
    </source>
</evidence>
<dbReference type="InterPro" id="IPR038222">
    <property type="entry name" value="DHHA2_dom_sf"/>
</dbReference>
<dbReference type="InterPro" id="IPR001667">
    <property type="entry name" value="DDH_dom"/>
</dbReference>
<dbReference type="AlphaFoldDB" id="A0A836LMU8"/>
<dbReference type="OrthoDB" id="374045at2759"/>
<protein>
    <recommendedName>
        <fullName evidence="5">DHHA2 domain-containing protein</fullName>
    </recommendedName>
</protein>
<keyword evidence="7" id="KW-1185">Reference proteome</keyword>
<dbReference type="GeneID" id="94293818"/>
<dbReference type="GO" id="GO:0005737">
    <property type="term" value="C:cytoplasm"/>
    <property type="evidence" value="ECO:0007669"/>
    <property type="project" value="InterPro"/>
</dbReference>
<dbReference type="EMBL" id="JAFJZO010000001">
    <property type="protein sequence ID" value="KAG5512288.1"/>
    <property type="molecule type" value="Genomic_DNA"/>
</dbReference>
<keyword evidence="2" id="KW-0479">Metal-binding</keyword>
<comment type="cofactor">
    <cofactor evidence="1">
        <name>Mn(2+)</name>
        <dbReference type="ChEBI" id="CHEBI:29035"/>
    </cofactor>
</comment>
<sequence>MSGVINDFLRRCLQRVASKVQPLTVVQGNEGGDMDSIVGCIYLAMLFDQQQKFGFENPVPALNFPKEDFNLRNDVAKLFRELGIDASLLMSVQNGHSMDRFINIADLNASIVLHDHNKLRANQNHLASRVVGVVDHHFDEQQYLDTTATLRILGTVGSACTLVANLYRECGEDVPCATLLAAPIVLDTVNFDPAQKKVTPEDVVAYEWLREKEGADKADAAAFYAKLSMWKNDVLELSVQEILRRDFKHFNFEAKSKEGVMSTGTSSVPCACMEFEARFSAPTVLKEAAKYVEQHQLDVLILAFAGKVDGKHSRDIAFCARPDVIAVFAPFVADSPGRASFTQITKCQTADGMYEYVSYSLSDTSISRKKLIPALSEFLAEGTQSHF</sequence>
<comment type="caution">
    <text evidence="6">The sequence shown here is derived from an EMBL/GenBank/DDBJ whole genome shotgun (WGS) entry which is preliminary data.</text>
</comment>
<proteinExistence type="predicted"/>
<dbReference type="InterPro" id="IPR038763">
    <property type="entry name" value="DHH_sf"/>
</dbReference>
<dbReference type="SUPFAM" id="SSF64182">
    <property type="entry name" value="DHH phosphoesterases"/>
    <property type="match status" value="1"/>
</dbReference>
<keyword evidence="4" id="KW-0464">Manganese</keyword>
<dbReference type="PANTHER" id="PTHR12112:SF39">
    <property type="entry name" value="EG:152A3.5 PROTEIN (FBGN0003116_PN PROTEIN)"/>
    <property type="match status" value="1"/>
</dbReference>
<evidence type="ECO:0000313" key="6">
    <source>
        <dbReference type="EMBL" id="KAG5512288.1"/>
    </source>
</evidence>
<dbReference type="InterPro" id="IPR004097">
    <property type="entry name" value="DHHA2"/>
</dbReference>
<reference evidence="6 7" key="1">
    <citation type="submission" date="2021-02" db="EMBL/GenBank/DDBJ databases">
        <title>Porcisia hertigi Genome sequencing and assembly.</title>
        <authorList>
            <person name="Almutairi H."/>
            <person name="Gatherer D."/>
        </authorList>
    </citation>
    <scope>NUCLEOTIDE SEQUENCE [LARGE SCALE GENOMIC DNA]</scope>
    <source>
        <strain evidence="6 7">C119</strain>
    </source>
</reference>
<dbReference type="KEGG" id="phet:94293818"/>
<evidence type="ECO:0000256" key="4">
    <source>
        <dbReference type="ARBA" id="ARBA00023211"/>
    </source>
</evidence>
<dbReference type="Pfam" id="PF01368">
    <property type="entry name" value="DHH"/>
    <property type="match status" value="1"/>
</dbReference>
<dbReference type="Proteomes" id="UP000674318">
    <property type="component" value="Chromosome 1"/>
</dbReference>
<dbReference type="SMART" id="SM01131">
    <property type="entry name" value="DHHA2"/>
    <property type="match status" value="1"/>
</dbReference>
<evidence type="ECO:0000256" key="2">
    <source>
        <dbReference type="ARBA" id="ARBA00022723"/>
    </source>
</evidence>
<organism evidence="6 7">
    <name type="scientific">Porcisia hertigi</name>
    <dbReference type="NCBI Taxonomy" id="2761500"/>
    <lineage>
        <taxon>Eukaryota</taxon>
        <taxon>Discoba</taxon>
        <taxon>Euglenozoa</taxon>
        <taxon>Kinetoplastea</taxon>
        <taxon>Metakinetoplastina</taxon>
        <taxon>Trypanosomatida</taxon>
        <taxon>Trypanosomatidae</taxon>
        <taxon>Leishmaniinae</taxon>
        <taxon>Porcisia</taxon>
    </lineage>
</organism>
<feature type="domain" description="DHHA2" evidence="5">
    <location>
        <begin position="224"/>
        <end position="379"/>
    </location>
</feature>
<dbReference type="Gene3D" id="3.10.310.20">
    <property type="entry name" value="DHHA2 domain"/>
    <property type="match status" value="1"/>
</dbReference>
<evidence type="ECO:0000313" key="7">
    <source>
        <dbReference type="Proteomes" id="UP000674318"/>
    </source>
</evidence>
<dbReference type="GO" id="GO:0046872">
    <property type="term" value="F:metal ion binding"/>
    <property type="evidence" value="ECO:0007669"/>
    <property type="project" value="UniProtKB-KW"/>
</dbReference>
<dbReference type="Pfam" id="PF02833">
    <property type="entry name" value="DHHA2"/>
    <property type="match status" value="1"/>
</dbReference>
<accession>A0A836LMU8</accession>
<dbReference type="GO" id="GO:0004309">
    <property type="term" value="F:exopolyphosphatase activity"/>
    <property type="evidence" value="ECO:0007669"/>
    <property type="project" value="TreeGrafter"/>
</dbReference>
<gene>
    <name evidence="6" type="ORF">JKF63_07810</name>
</gene>
<evidence type="ECO:0000256" key="1">
    <source>
        <dbReference type="ARBA" id="ARBA00001936"/>
    </source>
</evidence>
<name>A0A836LMU8_9TRYP</name>
<dbReference type="Gene3D" id="3.90.1640.10">
    <property type="entry name" value="inorganic pyrophosphatase (n-terminal core)"/>
    <property type="match status" value="1"/>
</dbReference>
<dbReference type="RefSeq" id="XP_067760000.1">
    <property type="nucleotide sequence ID" value="XM_067903741.1"/>
</dbReference>